<dbReference type="EMBL" id="PXOG01000100">
    <property type="protein sequence ID" value="RGP77269.1"/>
    <property type="molecule type" value="Genomic_DNA"/>
</dbReference>
<evidence type="ECO:0000313" key="2">
    <source>
        <dbReference type="EMBL" id="RGP77269.1"/>
    </source>
</evidence>
<evidence type="ECO:0000313" key="3">
    <source>
        <dbReference type="Proteomes" id="UP000266234"/>
    </source>
</evidence>
<protein>
    <submittedName>
        <fullName evidence="2">Uncharacterized protein</fullName>
    </submittedName>
</protein>
<reference evidence="2 3" key="1">
    <citation type="journal article" date="2018" name="PLoS Pathog.">
        <title>Evolution of structural diversity of trichothecenes, a family of toxins produced by plant pathogenic and entomopathogenic fungi.</title>
        <authorList>
            <person name="Proctor R.H."/>
            <person name="McCormick S.P."/>
            <person name="Kim H.S."/>
            <person name="Cardoza R.E."/>
            <person name="Stanley A.M."/>
            <person name="Lindo L."/>
            <person name="Kelly A."/>
            <person name="Brown D.W."/>
            <person name="Lee T."/>
            <person name="Vaughan M.M."/>
            <person name="Alexander N.J."/>
            <person name="Busman M."/>
            <person name="Gutierrez S."/>
        </authorList>
    </citation>
    <scope>NUCLEOTIDE SEQUENCE [LARGE SCALE GENOMIC DNA]</scope>
    <source>
        <strain evidence="2 3">NRRL 20695</strain>
    </source>
</reference>
<feature type="compositionally biased region" description="Basic and acidic residues" evidence="1">
    <location>
        <begin position="42"/>
        <end position="53"/>
    </location>
</feature>
<accession>A0A395SYS2</accession>
<comment type="caution">
    <text evidence="2">The sequence shown here is derived from an EMBL/GenBank/DDBJ whole genome shotgun (WGS) entry which is preliminary data.</text>
</comment>
<dbReference type="OrthoDB" id="4158087at2759"/>
<evidence type="ECO:0000256" key="1">
    <source>
        <dbReference type="SAM" id="MobiDB-lite"/>
    </source>
</evidence>
<proteinExistence type="predicted"/>
<name>A0A395SYS2_9HYPO</name>
<dbReference type="PANTHER" id="PTHR37540">
    <property type="entry name" value="TRANSCRIPTION FACTOR (ACR-2), PUTATIVE-RELATED-RELATED"/>
    <property type="match status" value="1"/>
</dbReference>
<dbReference type="PANTHER" id="PTHR37540:SF5">
    <property type="entry name" value="TRANSCRIPTION FACTOR DOMAIN-CONTAINING PROTEIN"/>
    <property type="match status" value="1"/>
</dbReference>
<dbReference type="Proteomes" id="UP000266234">
    <property type="component" value="Unassembled WGS sequence"/>
</dbReference>
<feature type="region of interest" description="Disordered" evidence="1">
    <location>
        <begin position="11"/>
        <end position="65"/>
    </location>
</feature>
<organism evidence="2 3">
    <name type="scientific">Fusarium longipes</name>
    <dbReference type="NCBI Taxonomy" id="694270"/>
    <lineage>
        <taxon>Eukaryota</taxon>
        <taxon>Fungi</taxon>
        <taxon>Dikarya</taxon>
        <taxon>Ascomycota</taxon>
        <taxon>Pezizomycotina</taxon>
        <taxon>Sordariomycetes</taxon>
        <taxon>Hypocreomycetidae</taxon>
        <taxon>Hypocreales</taxon>
        <taxon>Nectriaceae</taxon>
        <taxon>Fusarium</taxon>
    </lineage>
</organism>
<gene>
    <name evidence="2" type="ORF">FLONG3_4784</name>
</gene>
<sequence length="434" mass="48656">MSTPLTFVNINNAPKLGPKQRRQMRAHVTQTNFAKRRQRLAKARDDNKSDARKKQSRFASQQAQLSETSKNEVVILDPGCDRLLINGVDSTSSPITYLLYTFRPLIFPGGTGGPGSAREAEWISLLQSEPALVEASISIALRHCPGQKDGATFRQAVLHKGRAIALINEKLSEPSGLTDGVLSAVFTLTYAELLGNDDNARIVHVKGLAQMIRVRRSTGNTAIPAWFCDFLLYDSLGHAMLTASYSNLPLIHALRNEDDPNQTDIATIRDRINELCLMINRYHNSTAPQLDIARVIGLEVERLKLEIGTLLGCHENYVRSLHDALQLYLLLLWPVEEPGRLQTLAEELKYDLLQPHMRLCASMEVLVWQLFVGVVAAGSTSEVRCWYTTRLRDVLGSMNKMGQEIVINTLTTVFTPDMCLLEKFQDVWQEILDY</sequence>
<keyword evidence="3" id="KW-1185">Reference proteome</keyword>
<dbReference type="AlphaFoldDB" id="A0A395SYS2"/>